<keyword evidence="3" id="KW-1185">Reference proteome</keyword>
<dbReference type="Proteomes" id="UP001497382">
    <property type="component" value="Unassembled WGS sequence"/>
</dbReference>
<feature type="compositionally biased region" description="Polar residues" evidence="1">
    <location>
        <begin position="17"/>
        <end position="30"/>
    </location>
</feature>
<gene>
    <name evidence="2" type="ORF">LARSCL_LOCUS4137</name>
</gene>
<name>A0AAV1ZA97_9ARAC</name>
<dbReference type="AlphaFoldDB" id="A0AAV1ZA97"/>
<sequence>MRYSSAKQNRKDKQERIQSMNTSKLASNLF</sequence>
<proteinExistence type="predicted"/>
<evidence type="ECO:0000256" key="1">
    <source>
        <dbReference type="SAM" id="MobiDB-lite"/>
    </source>
</evidence>
<dbReference type="EMBL" id="CAXIEN010000033">
    <property type="protein sequence ID" value="CAL1268377.1"/>
    <property type="molecule type" value="Genomic_DNA"/>
</dbReference>
<evidence type="ECO:0000313" key="3">
    <source>
        <dbReference type="Proteomes" id="UP001497382"/>
    </source>
</evidence>
<protein>
    <submittedName>
        <fullName evidence="2">Uncharacterized protein</fullName>
    </submittedName>
</protein>
<comment type="caution">
    <text evidence="2">The sequence shown here is derived from an EMBL/GenBank/DDBJ whole genome shotgun (WGS) entry which is preliminary data.</text>
</comment>
<evidence type="ECO:0000313" key="2">
    <source>
        <dbReference type="EMBL" id="CAL1268377.1"/>
    </source>
</evidence>
<reference evidence="2 3" key="1">
    <citation type="submission" date="2024-04" db="EMBL/GenBank/DDBJ databases">
        <authorList>
            <person name="Rising A."/>
            <person name="Reimegard J."/>
            <person name="Sonavane S."/>
            <person name="Akerstrom W."/>
            <person name="Nylinder S."/>
            <person name="Hedman E."/>
            <person name="Kallberg Y."/>
        </authorList>
    </citation>
    <scope>NUCLEOTIDE SEQUENCE [LARGE SCALE GENOMIC DNA]</scope>
</reference>
<accession>A0AAV1ZA97</accession>
<feature type="region of interest" description="Disordered" evidence="1">
    <location>
        <begin position="1"/>
        <end position="30"/>
    </location>
</feature>
<organism evidence="2 3">
    <name type="scientific">Larinioides sclopetarius</name>
    <dbReference type="NCBI Taxonomy" id="280406"/>
    <lineage>
        <taxon>Eukaryota</taxon>
        <taxon>Metazoa</taxon>
        <taxon>Ecdysozoa</taxon>
        <taxon>Arthropoda</taxon>
        <taxon>Chelicerata</taxon>
        <taxon>Arachnida</taxon>
        <taxon>Araneae</taxon>
        <taxon>Araneomorphae</taxon>
        <taxon>Entelegynae</taxon>
        <taxon>Araneoidea</taxon>
        <taxon>Araneidae</taxon>
        <taxon>Larinioides</taxon>
    </lineage>
</organism>